<dbReference type="Proteomes" id="UP000317650">
    <property type="component" value="Chromosome 8"/>
</dbReference>
<evidence type="ECO:0000256" key="1">
    <source>
        <dbReference type="SAM" id="MobiDB-lite"/>
    </source>
</evidence>
<evidence type="ECO:0000313" key="2">
    <source>
        <dbReference type="EMBL" id="THU70263.1"/>
    </source>
</evidence>
<feature type="region of interest" description="Disordered" evidence="1">
    <location>
        <begin position="40"/>
        <end position="72"/>
    </location>
</feature>
<reference evidence="2 3" key="1">
    <citation type="journal article" date="2019" name="Nat. Plants">
        <title>Genome sequencing of Musa balbisiana reveals subgenome evolution and function divergence in polyploid bananas.</title>
        <authorList>
            <person name="Yao X."/>
        </authorList>
    </citation>
    <scope>NUCLEOTIDE SEQUENCE [LARGE SCALE GENOMIC DNA]</scope>
    <source>
        <strain evidence="3">cv. DH-PKW</strain>
        <tissue evidence="2">Leaves</tissue>
    </source>
</reference>
<proteinExistence type="predicted"/>
<comment type="caution">
    <text evidence="2">The sequence shown here is derived from an EMBL/GenBank/DDBJ whole genome shotgun (WGS) entry which is preliminary data.</text>
</comment>
<dbReference type="EMBL" id="PYDT01000002">
    <property type="protein sequence ID" value="THU70263.1"/>
    <property type="molecule type" value="Genomic_DNA"/>
</dbReference>
<accession>A0A4S8K5W9</accession>
<evidence type="ECO:0000313" key="3">
    <source>
        <dbReference type="Proteomes" id="UP000317650"/>
    </source>
</evidence>
<organism evidence="2 3">
    <name type="scientific">Musa balbisiana</name>
    <name type="common">Banana</name>
    <dbReference type="NCBI Taxonomy" id="52838"/>
    <lineage>
        <taxon>Eukaryota</taxon>
        <taxon>Viridiplantae</taxon>
        <taxon>Streptophyta</taxon>
        <taxon>Embryophyta</taxon>
        <taxon>Tracheophyta</taxon>
        <taxon>Spermatophyta</taxon>
        <taxon>Magnoliopsida</taxon>
        <taxon>Liliopsida</taxon>
        <taxon>Zingiberales</taxon>
        <taxon>Musaceae</taxon>
        <taxon>Musa</taxon>
    </lineage>
</organism>
<sequence length="87" mass="10174">MASRSRHPRYVPQRGQVLWRMIKRLLPCFFSSDHARNVDYYSPGNPPREKETQKGKQRRSSRSLHSMVSNGGGKQISEMKVWNSAIW</sequence>
<dbReference type="AlphaFoldDB" id="A0A4S8K5W9"/>
<name>A0A4S8K5W9_MUSBA</name>
<keyword evidence="3" id="KW-1185">Reference proteome</keyword>
<protein>
    <submittedName>
        <fullName evidence="2">Uncharacterized protein</fullName>
    </submittedName>
</protein>
<gene>
    <name evidence="2" type="ORF">C4D60_Mb08t23180</name>
</gene>